<keyword evidence="1" id="KW-0472">Membrane</keyword>
<keyword evidence="4" id="KW-1185">Reference proteome</keyword>
<dbReference type="Gene3D" id="3.40.50.1820">
    <property type="entry name" value="alpha/beta hydrolase"/>
    <property type="match status" value="1"/>
</dbReference>
<keyword evidence="1" id="KW-0812">Transmembrane</keyword>
<dbReference type="InterPro" id="IPR003386">
    <property type="entry name" value="LACT/PDAT_acylTrfase"/>
</dbReference>
<dbReference type="InterPro" id="IPR029058">
    <property type="entry name" value="AB_hydrolase_fold"/>
</dbReference>
<feature type="transmembrane region" description="Helical" evidence="1">
    <location>
        <begin position="409"/>
        <end position="433"/>
    </location>
</feature>
<protein>
    <recommendedName>
        <fullName evidence="5">Lecithin:cholesterol acyltransferase family protein</fullName>
    </recommendedName>
</protein>
<name>A0A1J4K0L2_9EUKA</name>
<dbReference type="RefSeq" id="XP_068357923.1">
    <property type="nucleotide sequence ID" value="XM_068492976.1"/>
</dbReference>
<dbReference type="AlphaFoldDB" id="A0A1J4K0L2"/>
<dbReference type="GO" id="GO:0008374">
    <property type="term" value="F:O-acyltransferase activity"/>
    <property type="evidence" value="ECO:0007669"/>
    <property type="project" value="InterPro"/>
</dbReference>
<evidence type="ECO:0000313" key="4">
    <source>
        <dbReference type="Proteomes" id="UP000179807"/>
    </source>
</evidence>
<dbReference type="EMBL" id="MLAK01000782">
    <property type="protein sequence ID" value="OHT04787.1"/>
    <property type="molecule type" value="Genomic_DNA"/>
</dbReference>
<keyword evidence="1" id="KW-1133">Transmembrane helix</keyword>
<dbReference type="SUPFAM" id="SSF53474">
    <property type="entry name" value="alpha/beta-Hydrolases"/>
    <property type="match status" value="1"/>
</dbReference>
<dbReference type="Pfam" id="PF02450">
    <property type="entry name" value="LCAT"/>
    <property type="match status" value="1"/>
</dbReference>
<dbReference type="GO" id="GO:0006629">
    <property type="term" value="P:lipid metabolic process"/>
    <property type="evidence" value="ECO:0007669"/>
    <property type="project" value="InterPro"/>
</dbReference>
<gene>
    <name evidence="3" type="ORF">TRFO_06243</name>
</gene>
<evidence type="ECO:0000313" key="3">
    <source>
        <dbReference type="EMBL" id="OHT04787.1"/>
    </source>
</evidence>
<comment type="caution">
    <text evidence="3">The sequence shown here is derived from an EMBL/GenBank/DDBJ whole genome shotgun (WGS) entry which is preliminary data.</text>
</comment>
<dbReference type="PANTHER" id="PTHR11440">
    <property type="entry name" value="LECITHIN-CHOLESTEROL ACYLTRANSFERASE-RELATED"/>
    <property type="match status" value="1"/>
</dbReference>
<reference evidence="3" key="1">
    <citation type="submission" date="2016-10" db="EMBL/GenBank/DDBJ databases">
        <authorList>
            <person name="Benchimol M."/>
            <person name="Almeida L.G."/>
            <person name="Vasconcelos A.T."/>
            <person name="Perreira-Neves A."/>
            <person name="Rosa I.A."/>
            <person name="Tasca T."/>
            <person name="Bogo M.R."/>
            <person name="de Souza W."/>
        </authorList>
    </citation>
    <scope>NUCLEOTIDE SEQUENCE [LARGE SCALE GENOMIC DNA]</scope>
    <source>
        <strain evidence="3">K</strain>
    </source>
</reference>
<keyword evidence="2" id="KW-0732">Signal</keyword>
<dbReference type="GeneID" id="94827680"/>
<proteinExistence type="predicted"/>
<evidence type="ECO:0008006" key="5">
    <source>
        <dbReference type="Google" id="ProtNLM"/>
    </source>
</evidence>
<evidence type="ECO:0000256" key="1">
    <source>
        <dbReference type="SAM" id="Phobius"/>
    </source>
</evidence>
<sequence length="457" mass="52155">MFFVFLYLSFALKPLFLISGFNGNPLFATVNRNDVPNEIRGRTDFCPQNLENYQFYPNDDKEFYTKYPLCQAYMMLPHYDTKEKKFTHMPGVKVSTLPFGNYSQLLNYDTFVEYALSLGYEPNVNLFGVSYDFMMHPLVSDDTFDIIKANTEKVKKSTGEKIVFITHSQGGHFISQFLSNYSKPDWVKSHVDSVIFVAPAFAGNGNYPRIIDLEYGQFITTKEMKTAIKQMPGQLILLPNYIAFANKTVIHNFPSFGDELKAVNISSFLEYLGRFDDEKIFSFEHVTTRFVFEQIEKYLKAPVPEPPVKSYVLYNTGINTVDSYRVHDYDNKVIKVIMGPGDGDFTPEGSEHACNNWKNVECFNWNMNKAQFNHASMLKHSESVKKIFDFIGNEKHDEEAESSKRELNAILFGAPIVCGLEIVVIVLSLIFFFKKEEVQSGLGAPAAEAAVFKSSEL</sequence>
<organism evidence="3 4">
    <name type="scientific">Tritrichomonas foetus</name>
    <dbReference type="NCBI Taxonomy" id="1144522"/>
    <lineage>
        <taxon>Eukaryota</taxon>
        <taxon>Metamonada</taxon>
        <taxon>Parabasalia</taxon>
        <taxon>Tritrichomonadida</taxon>
        <taxon>Tritrichomonadidae</taxon>
        <taxon>Tritrichomonas</taxon>
    </lineage>
</organism>
<dbReference type="VEuPathDB" id="TrichDB:TRFO_06243"/>
<feature type="signal peptide" evidence="2">
    <location>
        <begin position="1"/>
        <end position="20"/>
    </location>
</feature>
<accession>A0A1J4K0L2</accession>
<dbReference type="OrthoDB" id="190846at2759"/>
<dbReference type="Proteomes" id="UP000179807">
    <property type="component" value="Unassembled WGS sequence"/>
</dbReference>
<evidence type="ECO:0000256" key="2">
    <source>
        <dbReference type="SAM" id="SignalP"/>
    </source>
</evidence>
<feature type="chain" id="PRO_5009630191" description="Lecithin:cholesterol acyltransferase family protein" evidence="2">
    <location>
        <begin position="21"/>
        <end position="457"/>
    </location>
</feature>